<dbReference type="EMBL" id="CAJNOW010010674">
    <property type="protein sequence ID" value="CAF1585467.1"/>
    <property type="molecule type" value="Genomic_DNA"/>
</dbReference>
<dbReference type="EMBL" id="CAJOBG010001733">
    <property type="protein sequence ID" value="CAF3953967.1"/>
    <property type="molecule type" value="Genomic_DNA"/>
</dbReference>
<evidence type="ECO:0000313" key="12">
    <source>
        <dbReference type="EMBL" id="CAF3849918.1"/>
    </source>
</evidence>
<comment type="caution">
    <text evidence="8">The sequence shown here is derived from an EMBL/GenBank/DDBJ whole genome shotgun (WGS) entry which is preliminary data.</text>
</comment>
<proteinExistence type="predicted"/>
<dbReference type="SMART" id="SM00054">
    <property type="entry name" value="EFh"/>
    <property type="match status" value="2"/>
</dbReference>
<feature type="compositionally biased region" description="Polar residues" evidence="4">
    <location>
        <begin position="1"/>
        <end position="13"/>
    </location>
</feature>
<dbReference type="CDD" id="cd00051">
    <property type="entry name" value="EFh"/>
    <property type="match status" value="1"/>
</dbReference>
<dbReference type="OrthoDB" id="191686at2759"/>
<dbReference type="EMBL" id="CAJNRF010005890">
    <property type="protein sequence ID" value="CAF2075976.1"/>
    <property type="molecule type" value="Genomic_DNA"/>
</dbReference>
<keyword evidence="16" id="KW-1185">Reference proteome</keyword>
<evidence type="ECO:0000313" key="16">
    <source>
        <dbReference type="Proteomes" id="UP000663866"/>
    </source>
</evidence>
<dbReference type="AlphaFoldDB" id="A0A816P8C7"/>
<protein>
    <recommendedName>
        <fullName evidence="5">EF-hand domain-containing protein</fullName>
    </recommendedName>
</protein>
<dbReference type="Proteomes" id="UP000663887">
    <property type="component" value="Unassembled WGS sequence"/>
</dbReference>
<gene>
    <name evidence="11" type="ORF">BYL167_LOCUS4638</name>
    <name evidence="6" type="ORF">CJN711_LOCUS10608</name>
    <name evidence="15" type="ORF">GIL414_LOCUS12659</name>
    <name evidence="7" type="ORF">KQP761_LOCUS20602</name>
    <name evidence="10" type="ORF">MBJ925_LOCUS32860</name>
    <name evidence="13" type="ORF">OVN521_LOCUS12414</name>
    <name evidence="12" type="ORF">SMN809_LOCUS3957</name>
    <name evidence="14" type="ORF">UXM345_LOCUS16906</name>
    <name evidence="9" type="ORF">WKI299_LOCUS15145</name>
    <name evidence="8" type="ORF">XDN619_LOCUS7513</name>
</gene>
<dbReference type="GO" id="GO:0005509">
    <property type="term" value="F:calcium ion binding"/>
    <property type="evidence" value="ECO:0007669"/>
    <property type="project" value="InterPro"/>
</dbReference>
<evidence type="ECO:0000313" key="8">
    <source>
        <dbReference type="EMBL" id="CAF2045286.1"/>
    </source>
</evidence>
<sequence>MAWNSSPTLNLQQINRSHSNSSISSKETDNSVRTASTIASTTSSQRRSGILGKIETGFRSVFRRFSRSRTSLTEMETQILTTMTGYNREEVLKWHEKFLNDYPNGYMTRKQFILIYKSLFPKNDAERFARHIFRAFDVDKSNTIDFHEFLIGLSITSTSNSTKIKLEWTFNVFDIDGNGLLTRRESLEVIDVIVRFYLTSQGDTQNSNTERLIYLAKKSMMKIFDNISNNPPTDNLTKSQFVEGCLKDEFISQLLAPTTSTSLTTTHDTHKSCLTNS</sequence>
<feature type="region of interest" description="Disordered" evidence="4">
    <location>
        <begin position="1"/>
        <end position="44"/>
    </location>
</feature>
<evidence type="ECO:0000313" key="13">
    <source>
        <dbReference type="EMBL" id="CAF3953967.1"/>
    </source>
</evidence>
<accession>A0A816P8C7</accession>
<dbReference type="SUPFAM" id="SSF47473">
    <property type="entry name" value="EF-hand"/>
    <property type="match status" value="1"/>
</dbReference>
<dbReference type="InterPro" id="IPR002048">
    <property type="entry name" value="EF_hand_dom"/>
</dbReference>
<evidence type="ECO:0000256" key="4">
    <source>
        <dbReference type="SAM" id="MobiDB-lite"/>
    </source>
</evidence>
<evidence type="ECO:0000313" key="15">
    <source>
        <dbReference type="EMBL" id="CAF4017316.1"/>
    </source>
</evidence>
<keyword evidence="1" id="KW-0479">Metal-binding</keyword>
<feature type="domain" description="EF-hand" evidence="5">
    <location>
        <begin position="124"/>
        <end position="159"/>
    </location>
</feature>
<dbReference type="PANTHER" id="PTHR23055">
    <property type="entry name" value="CALCIUM BINDING PROTEINS"/>
    <property type="match status" value="1"/>
</dbReference>
<name>A0A816P8C7_9BILA</name>
<evidence type="ECO:0000313" key="6">
    <source>
        <dbReference type="EMBL" id="CAF1172921.1"/>
    </source>
</evidence>
<dbReference type="InterPro" id="IPR028846">
    <property type="entry name" value="Recoverin"/>
</dbReference>
<dbReference type="EMBL" id="CAJOBI010000871">
    <property type="protein sequence ID" value="CAF3849918.1"/>
    <property type="molecule type" value="Genomic_DNA"/>
</dbReference>
<dbReference type="EMBL" id="CAJNRE010017982">
    <property type="protein sequence ID" value="CAF2159336.1"/>
    <property type="molecule type" value="Genomic_DNA"/>
</dbReference>
<dbReference type="EMBL" id="CAJOBF010002146">
    <property type="protein sequence ID" value="CAF4013324.1"/>
    <property type="molecule type" value="Genomic_DNA"/>
</dbReference>
<evidence type="ECO:0000313" key="9">
    <source>
        <dbReference type="EMBL" id="CAF2075976.1"/>
    </source>
</evidence>
<dbReference type="Proteomes" id="UP000663824">
    <property type="component" value="Unassembled WGS sequence"/>
</dbReference>
<reference evidence="8" key="1">
    <citation type="submission" date="2021-02" db="EMBL/GenBank/DDBJ databases">
        <authorList>
            <person name="Nowell W R."/>
        </authorList>
    </citation>
    <scope>NUCLEOTIDE SEQUENCE</scope>
</reference>
<dbReference type="EMBL" id="CAJOBJ010004976">
    <property type="protein sequence ID" value="CAF4017316.1"/>
    <property type="molecule type" value="Genomic_DNA"/>
</dbReference>
<evidence type="ECO:0000256" key="2">
    <source>
        <dbReference type="ARBA" id="ARBA00022737"/>
    </source>
</evidence>
<organism evidence="8 17">
    <name type="scientific">Rotaria magnacalcarata</name>
    <dbReference type="NCBI Taxonomy" id="392030"/>
    <lineage>
        <taxon>Eukaryota</taxon>
        <taxon>Metazoa</taxon>
        <taxon>Spiralia</taxon>
        <taxon>Gnathifera</taxon>
        <taxon>Rotifera</taxon>
        <taxon>Eurotatoria</taxon>
        <taxon>Bdelloidea</taxon>
        <taxon>Philodinida</taxon>
        <taxon>Philodinidae</taxon>
        <taxon>Rotaria</taxon>
    </lineage>
</organism>
<dbReference type="InterPro" id="IPR018247">
    <property type="entry name" value="EF_Hand_1_Ca_BS"/>
</dbReference>
<dbReference type="Pfam" id="PF13833">
    <property type="entry name" value="EF-hand_8"/>
    <property type="match status" value="1"/>
</dbReference>
<dbReference type="Gene3D" id="1.10.238.10">
    <property type="entry name" value="EF-hand"/>
    <property type="match status" value="1"/>
</dbReference>
<dbReference type="InterPro" id="IPR011992">
    <property type="entry name" value="EF-hand-dom_pair"/>
</dbReference>
<dbReference type="Proteomes" id="UP000676336">
    <property type="component" value="Unassembled WGS sequence"/>
</dbReference>
<dbReference type="EMBL" id="CAJOBH010000996">
    <property type="protein sequence ID" value="CAF3829879.1"/>
    <property type="molecule type" value="Genomic_DNA"/>
</dbReference>
<dbReference type="Proteomes" id="UP000663856">
    <property type="component" value="Unassembled WGS sequence"/>
</dbReference>
<evidence type="ECO:0000313" key="10">
    <source>
        <dbReference type="EMBL" id="CAF2159336.1"/>
    </source>
</evidence>
<evidence type="ECO:0000313" key="7">
    <source>
        <dbReference type="EMBL" id="CAF1585467.1"/>
    </source>
</evidence>
<feature type="compositionally biased region" description="Low complexity" evidence="4">
    <location>
        <begin position="14"/>
        <end position="44"/>
    </location>
</feature>
<dbReference type="Proteomes" id="UP000663834">
    <property type="component" value="Unassembled WGS sequence"/>
</dbReference>
<evidence type="ECO:0000259" key="5">
    <source>
        <dbReference type="PROSITE" id="PS50222"/>
    </source>
</evidence>
<dbReference type="Proteomes" id="UP000663842">
    <property type="component" value="Unassembled WGS sequence"/>
</dbReference>
<feature type="domain" description="EF-hand" evidence="5">
    <location>
        <begin position="161"/>
        <end position="196"/>
    </location>
</feature>
<keyword evidence="3" id="KW-0106">Calcium</keyword>
<dbReference type="Proteomes" id="UP000681967">
    <property type="component" value="Unassembled WGS sequence"/>
</dbReference>
<dbReference type="Proteomes" id="UP000681720">
    <property type="component" value="Unassembled WGS sequence"/>
</dbReference>
<dbReference type="Proteomes" id="UP000663855">
    <property type="component" value="Unassembled WGS sequence"/>
</dbReference>
<dbReference type="PANTHER" id="PTHR23055:SF69">
    <property type="entry name" value="NEURONAL CALCIUM SENSOR 2"/>
    <property type="match status" value="1"/>
</dbReference>
<dbReference type="PRINTS" id="PR00450">
    <property type="entry name" value="RECOVERIN"/>
</dbReference>
<dbReference type="EMBL" id="CAJNOV010004337">
    <property type="protein sequence ID" value="CAF1172921.1"/>
    <property type="molecule type" value="Genomic_DNA"/>
</dbReference>
<dbReference type="Proteomes" id="UP000663866">
    <property type="component" value="Unassembled WGS sequence"/>
</dbReference>
<dbReference type="EMBL" id="CAJNRG010002248">
    <property type="protein sequence ID" value="CAF2045286.1"/>
    <property type="molecule type" value="Genomic_DNA"/>
</dbReference>
<evidence type="ECO:0000313" key="17">
    <source>
        <dbReference type="Proteomes" id="UP000663887"/>
    </source>
</evidence>
<evidence type="ECO:0000313" key="14">
    <source>
        <dbReference type="EMBL" id="CAF4013324.1"/>
    </source>
</evidence>
<dbReference type="PROSITE" id="PS00018">
    <property type="entry name" value="EF_HAND_1"/>
    <property type="match status" value="1"/>
</dbReference>
<evidence type="ECO:0000313" key="11">
    <source>
        <dbReference type="EMBL" id="CAF3829879.1"/>
    </source>
</evidence>
<evidence type="ECO:0000256" key="3">
    <source>
        <dbReference type="ARBA" id="ARBA00022837"/>
    </source>
</evidence>
<evidence type="ECO:0000256" key="1">
    <source>
        <dbReference type="ARBA" id="ARBA00022723"/>
    </source>
</evidence>
<keyword evidence="2" id="KW-0677">Repeat</keyword>
<dbReference type="PROSITE" id="PS50222">
    <property type="entry name" value="EF_HAND_2"/>
    <property type="match status" value="2"/>
</dbReference>